<protein>
    <submittedName>
        <fullName evidence="2">Uncharacterized protein</fullName>
    </submittedName>
</protein>
<reference evidence="2" key="1">
    <citation type="submission" date="2015-11" db="EMBL/GenBank/DDBJ databases">
        <title>De novo transcriptome assembly of four potential Pierce s Disease insect vectors from Arizona vineyards.</title>
        <authorList>
            <person name="Tassone E.E."/>
        </authorList>
    </citation>
    <scope>NUCLEOTIDE SEQUENCE</scope>
</reference>
<feature type="non-terminal residue" evidence="2">
    <location>
        <position position="137"/>
    </location>
</feature>
<proteinExistence type="predicted"/>
<dbReference type="EMBL" id="GEBQ01002734">
    <property type="protein sequence ID" value="JAT37243.1"/>
    <property type="molecule type" value="Transcribed_RNA"/>
</dbReference>
<evidence type="ECO:0000256" key="1">
    <source>
        <dbReference type="SAM" id="MobiDB-lite"/>
    </source>
</evidence>
<sequence length="137" mass="14752">LCALKPLSRILEVYTNAIADSDIKCEDPLSDPLASEVDNDDVKEDIKPNIGELSNPQKAQGTLKTIASTTCKASRNHRVVFANPSLATGVPPTATSPPSISLYSGSPNVNKNKLIMLIKPKKERSVEPHKTQSTTQT</sequence>
<accession>A0A1B6MMW1</accession>
<gene>
    <name evidence="2" type="ORF">g.52963</name>
</gene>
<feature type="region of interest" description="Disordered" evidence="1">
    <location>
        <begin position="86"/>
        <end position="105"/>
    </location>
</feature>
<dbReference type="AlphaFoldDB" id="A0A1B6MMW1"/>
<feature type="compositionally biased region" description="Polar residues" evidence="1">
    <location>
        <begin position="96"/>
        <end position="105"/>
    </location>
</feature>
<evidence type="ECO:0000313" key="2">
    <source>
        <dbReference type="EMBL" id="JAT37243.1"/>
    </source>
</evidence>
<feature type="non-terminal residue" evidence="2">
    <location>
        <position position="1"/>
    </location>
</feature>
<organism evidence="2">
    <name type="scientific">Graphocephala atropunctata</name>
    <dbReference type="NCBI Taxonomy" id="36148"/>
    <lineage>
        <taxon>Eukaryota</taxon>
        <taxon>Metazoa</taxon>
        <taxon>Ecdysozoa</taxon>
        <taxon>Arthropoda</taxon>
        <taxon>Hexapoda</taxon>
        <taxon>Insecta</taxon>
        <taxon>Pterygota</taxon>
        <taxon>Neoptera</taxon>
        <taxon>Paraneoptera</taxon>
        <taxon>Hemiptera</taxon>
        <taxon>Auchenorrhyncha</taxon>
        <taxon>Membracoidea</taxon>
        <taxon>Cicadellidae</taxon>
        <taxon>Cicadellinae</taxon>
        <taxon>Cicadellini</taxon>
        <taxon>Graphocephala</taxon>
    </lineage>
</organism>
<name>A0A1B6MMW1_9HEMI</name>